<name>H6N726_MYCHN</name>
<keyword evidence="1" id="KW-1133">Transmembrane helix</keyword>
<organism evidence="2 3">
    <name type="scientific">Mycoplasma haemocanis (strain Illinois)</name>
    <dbReference type="NCBI Taxonomy" id="1111676"/>
    <lineage>
        <taxon>Bacteria</taxon>
        <taxon>Bacillati</taxon>
        <taxon>Mycoplasmatota</taxon>
        <taxon>Mollicutes</taxon>
        <taxon>Mycoplasmataceae</taxon>
        <taxon>Mycoplasma</taxon>
    </lineage>
</organism>
<reference evidence="2 3" key="1">
    <citation type="journal article" date="2012" name="J. Bacteriol.">
        <title>Complete genome sequence of Mycoplasma haemocanis strain Illinois.</title>
        <authorList>
            <person name="do Nascimento N.C."/>
            <person name="Guimaraes A.M."/>
            <person name="Santos A.P."/>
            <person name="Sanmiguel P.J."/>
            <person name="Messick J.B."/>
        </authorList>
    </citation>
    <scope>NUCLEOTIDE SEQUENCE [LARGE SCALE GENOMIC DNA]</scope>
    <source>
        <strain evidence="2 3">Illinois</strain>
    </source>
</reference>
<feature type="transmembrane region" description="Helical" evidence="1">
    <location>
        <begin position="20"/>
        <end position="42"/>
    </location>
</feature>
<accession>H6N726</accession>
<sequence>MGYRIEYPIILLSSLATMEILRYSLVLVSCVIGGVGGLYYSIRPTNMRTYMINNGKTPLRSGEPSWRYSLAIKNNLQKINGSEMAGILGGSSFDNPTHDQIENLRNYCTTNFQKHPRQVGTSVKTNLETFCTY</sequence>
<dbReference type="KEGG" id="mhe:MHC_02930"/>
<dbReference type="HOGENOM" id="CLU_2094137_0_0_14"/>
<keyword evidence="1" id="KW-0812">Transmembrane</keyword>
<proteinExistence type="predicted"/>
<gene>
    <name evidence="2" type="ordered locus">MHC_02930</name>
</gene>
<dbReference type="AlphaFoldDB" id="H6N726"/>
<dbReference type="EMBL" id="CP003199">
    <property type="protein sequence ID" value="AEW45448.2"/>
    <property type="molecule type" value="Genomic_DNA"/>
</dbReference>
<keyword evidence="1" id="KW-0472">Membrane</keyword>
<keyword evidence="3" id="KW-1185">Reference proteome</keyword>
<dbReference type="Proteomes" id="UP000009135">
    <property type="component" value="Chromosome"/>
</dbReference>
<protein>
    <submittedName>
        <fullName evidence="2">Uncharacterized protein</fullName>
    </submittedName>
</protein>
<evidence type="ECO:0000313" key="3">
    <source>
        <dbReference type="Proteomes" id="UP000009135"/>
    </source>
</evidence>
<evidence type="ECO:0000256" key="1">
    <source>
        <dbReference type="SAM" id="Phobius"/>
    </source>
</evidence>
<evidence type="ECO:0000313" key="2">
    <source>
        <dbReference type="EMBL" id="AEW45448.2"/>
    </source>
</evidence>